<accession>A0ABD3GYL6</accession>
<gene>
    <name evidence="2" type="ORF">R1sor_001509</name>
</gene>
<feature type="compositionally biased region" description="Low complexity" evidence="1">
    <location>
        <begin position="339"/>
        <end position="353"/>
    </location>
</feature>
<name>A0ABD3GYL6_9MARC</name>
<sequence length="439" mass="48724">MTFRQKTMAKLGKEPAVPGYTGYIPAMRNHLIGHSFGDSTRRAAACTESLRKKQYPKAIELTVESRPQDRNFFYAQLSRAALEQPPKAINWICSKRDLPLEMTATSGLVDVRKMRTCIGTTPEAVTSCAPHMSIPDPPYKNRHLSTKREFETLKDDCLEVAEARHHIKGYSGHYHAGQHLYGKSYGKITRELRPLPGNPKTSKEYQFYQDNRALMVNEFELRRRMKYNHFTLLPPNHKPGGLGYIEGKVSERAEYEYPSDEGTSDVIVPSATGKGEDVAECSSSAGDGRLGGYFSSDQPECPCYRPDTVTTDCTSVTSRSRRQWKFPDRDTGMKERGNSSSSASNRSSSSIMSLEKRDTNEAYACESGTGTSSMANSTLTTSNSVAPTFQGSIIEQSINSPVPSRSRPRWKFQDPAPFASSTRGSVKSDDPSSFANNSP</sequence>
<comment type="caution">
    <text evidence="2">The sequence shown here is derived from an EMBL/GenBank/DDBJ whole genome shotgun (WGS) entry which is preliminary data.</text>
</comment>
<evidence type="ECO:0000256" key="1">
    <source>
        <dbReference type="SAM" id="MobiDB-lite"/>
    </source>
</evidence>
<feature type="region of interest" description="Disordered" evidence="1">
    <location>
        <begin position="389"/>
        <end position="439"/>
    </location>
</feature>
<evidence type="ECO:0000313" key="2">
    <source>
        <dbReference type="EMBL" id="KAL3683487.1"/>
    </source>
</evidence>
<reference evidence="2 3" key="1">
    <citation type="submission" date="2024-09" db="EMBL/GenBank/DDBJ databases">
        <title>Chromosome-scale assembly of Riccia sorocarpa.</title>
        <authorList>
            <person name="Paukszto L."/>
        </authorList>
    </citation>
    <scope>NUCLEOTIDE SEQUENCE [LARGE SCALE GENOMIC DNA]</scope>
    <source>
        <strain evidence="2">LP-2024</strain>
        <tissue evidence="2">Aerial parts of the thallus</tissue>
    </source>
</reference>
<feature type="region of interest" description="Disordered" evidence="1">
    <location>
        <begin position="365"/>
        <end position="384"/>
    </location>
</feature>
<organism evidence="2 3">
    <name type="scientific">Riccia sorocarpa</name>
    <dbReference type="NCBI Taxonomy" id="122646"/>
    <lineage>
        <taxon>Eukaryota</taxon>
        <taxon>Viridiplantae</taxon>
        <taxon>Streptophyta</taxon>
        <taxon>Embryophyta</taxon>
        <taxon>Marchantiophyta</taxon>
        <taxon>Marchantiopsida</taxon>
        <taxon>Marchantiidae</taxon>
        <taxon>Marchantiales</taxon>
        <taxon>Ricciaceae</taxon>
        <taxon>Riccia</taxon>
    </lineage>
</organism>
<keyword evidence="3" id="KW-1185">Reference proteome</keyword>
<feature type="compositionally biased region" description="Basic and acidic residues" evidence="1">
    <location>
        <begin position="325"/>
        <end position="337"/>
    </location>
</feature>
<protein>
    <submittedName>
        <fullName evidence="2">Uncharacterized protein</fullName>
    </submittedName>
</protein>
<dbReference type="AlphaFoldDB" id="A0ABD3GYL6"/>
<evidence type="ECO:0000313" key="3">
    <source>
        <dbReference type="Proteomes" id="UP001633002"/>
    </source>
</evidence>
<feature type="compositionally biased region" description="Polar residues" evidence="1">
    <location>
        <begin position="389"/>
        <end position="403"/>
    </location>
</feature>
<proteinExistence type="predicted"/>
<feature type="region of interest" description="Disordered" evidence="1">
    <location>
        <begin position="305"/>
        <end position="358"/>
    </location>
</feature>
<dbReference type="EMBL" id="JBJQOH010000006">
    <property type="protein sequence ID" value="KAL3683487.1"/>
    <property type="molecule type" value="Genomic_DNA"/>
</dbReference>
<dbReference type="Proteomes" id="UP001633002">
    <property type="component" value="Unassembled WGS sequence"/>
</dbReference>
<feature type="compositionally biased region" description="Polar residues" evidence="1">
    <location>
        <begin position="419"/>
        <end position="439"/>
    </location>
</feature>
<feature type="compositionally biased region" description="Low complexity" evidence="1">
    <location>
        <begin position="307"/>
        <end position="318"/>
    </location>
</feature>
<feature type="compositionally biased region" description="Polar residues" evidence="1">
    <location>
        <begin position="368"/>
        <end position="384"/>
    </location>
</feature>